<dbReference type="EMBL" id="SNYM01000004">
    <property type="protein sequence ID" value="TDQ49414.1"/>
    <property type="molecule type" value="Genomic_DNA"/>
</dbReference>
<sequence>MNLSLDYNADQFDSGWPVHNGEQLQGEQNFSADVIIIGSGAGGGISAEILSNAGINVLIVEEGPLRTAKDFRMREDEAYADLYQEAAARKTKDKAINILQGRSVGGSTTVNWTSSFRTPAATLDYWQQHFASEHCDSDTLKPWFEQVEQRLAISPWPVDPNENNRVLRDGAAALGWSYGVIARNVKGCANLGYCGMGCPMNAKQSMLTTTIPTALANGASLLNRVRVTRLIHDGKTVLAAEARAINQHGQVKPDTRIHLTAKHFILAGGAINTPALLLRSQVPDPFHRIGQRTFLHPVAISVAKMPQEVRADAGAPQSIYSDQFTFADGVAGRLGYKLEVPPIHPLIASTILLRHGQPHAAFMRELKYINATLALMRDGFHPESTGGTVALDRYGDAVLDYPLNSYLWDGIRRSLLSMTELQFAAGANEVLPLHLDALPAKNVAEAKAMIQRLPMQALRMQLFSAHVMGGCAFGEDRTKTVCDSAGRLRYLDNVSVHDGSLFPTSLGVNPQLTIYALIAKLSSALIARL</sequence>
<evidence type="ECO:0000259" key="6">
    <source>
        <dbReference type="Pfam" id="PF05199"/>
    </source>
</evidence>
<dbReference type="InterPro" id="IPR000172">
    <property type="entry name" value="GMC_OxRdtase_N"/>
</dbReference>
<evidence type="ECO:0000313" key="8">
    <source>
        <dbReference type="Proteomes" id="UP000295375"/>
    </source>
</evidence>
<organism evidence="7 8">
    <name type="scientific">Permianibacter aggregans</name>
    <dbReference type="NCBI Taxonomy" id="1510150"/>
    <lineage>
        <taxon>Bacteria</taxon>
        <taxon>Pseudomonadati</taxon>
        <taxon>Pseudomonadota</taxon>
        <taxon>Gammaproteobacteria</taxon>
        <taxon>Pseudomonadales</taxon>
        <taxon>Pseudomonadaceae</taxon>
        <taxon>Permianibacter</taxon>
    </lineage>
</organism>
<evidence type="ECO:0000256" key="4">
    <source>
        <dbReference type="ARBA" id="ARBA00023002"/>
    </source>
</evidence>
<feature type="domain" description="Glucose-methanol-choline oxidoreductase C-terminal" evidence="6">
    <location>
        <begin position="387"/>
        <end position="517"/>
    </location>
</feature>
<evidence type="ECO:0000256" key="2">
    <source>
        <dbReference type="ARBA" id="ARBA00022630"/>
    </source>
</evidence>
<keyword evidence="4" id="KW-0560">Oxidoreductase</keyword>
<dbReference type="Proteomes" id="UP000295375">
    <property type="component" value="Unassembled WGS sequence"/>
</dbReference>
<comment type="similarity">
    <text evidence="1">Belongs to the GMC oxidoreductase family.</text>
</comment>
<dbReference type="GO" id="GO:0050660">
    <property type="term" value="F:flavin adenine dinucleotide binding"/>
    <property type="evidence" value="ECO:0007669"/>
    <property type="project" value="InterPro"/>
</dbReference>
<proteinExistence type="inferred from homology"/>
<dbReference type="Pfam" id="PF00732">
    <property type="entry name" value="GMC_oxred_N"/>
    <property type="match status" value="1"/>
</dbReference>
<dbReference type="Pfam" id="PF05199">
    <property type="entry name" value="GMC_oxred_C"/>
    <property type="match status" value="1"/>
</dbReference>
<dbReference type="InterPro" id="IPR036188">
    <property type="entry name" value="FAD/NAD-bd_sf"/>
</dbReference>
<dbReference type="RefSeq" id="WP_133588980.1">
    <property type="nucleotide sequence ID" value="NZ_CP037953.1"/>
</dbReference>
<dbReference type="OrthoDB" id="9787779at2"/>
<protein>
    <submittedName>
        <fullName evidence="7">Choline dehydrogenase-like flavoprotein</fullName>
    </submittedName>
</protein>
<evidence type="ECO:0000259" key="5">
    <source>
        <dbReference type="Pfam" id="PF00732"/>
    </source>
</evidence>
<dbReference type="SUPFAM" id="SSF51905">
    <property type="entry name" value="FAD/NAD(P)-binding domain"/>
    <property type="match status" value="1"/>
</dbReference>
<accession>A0A4R6V096</accession>
<dbReference type="Gene3D" id="3.50.50.60">
    <property type="entry name" value="FAD/NAD(P)-binding domain"/>
    <property type="match status" value="2"/>
</dbReference>
<keyword evidence="2" id="KW-0285">Flavoprotein</keyword>
<dbReference type="AlphaFoldDB" id="A0A4R6V096"/>
<keyword evidence="8" id="KW-1185">Reference proteome</keyword>
<reference evidence="7 8" key="1">
    <citation type="submission" date="2019-03" db="EMBL/GenBank/DDBJ databases">
        <title>Genomic Encyclopedia of Type Strains, Phase IV (KMG-IV): sequencing the most valuable type-strain genomes for metagenomic binning, comparative biology and taxonomic classification.</title>
        <authorList>
            <person name="Goeker M."/>
        </authorList>
    </citation>
    <scope>NUCLEOTIDE SEQUENCE [LARGE SCALE GENOMIC DNA]</scope>
    <source>
        <strain evidence="7 8">DSM 103792</strain>
    </source>
</reference>
<evidence type="ECO:0000256" key="3">
    <source>
        <dbReference type="ARBA" id="ARBA00022827"/>
    </source>
</evidence>
<dbReference type="InterPro" id="IPR007867">
    <property type="entry name" value="GMC_OxRtase_C"/>
</dbReference>
<evidence type="ECO:0000313" key="7">
    <source>
        <dbReference type="EMBL" id="TDQ49414.1"/>
    </source>
</evidence>
<evidence type="ECO:0000256" key="1">
    <source>
        <dbReference type="ARBA" id="ARBA00010790"/>
    </source>
</evidence>
<dbReference type="PANTHER" id="PTHR46056">
    <property type="entry name" value="LONG-CHAIN-ALCOHOL OXIDASE"/>
    <property type="match status" value="1"/>
</dbReference>
<feature type="domain" description="Glucose-methanol-choline oxidoreductase N-terminal" evidence="5">
    <location>
        <begin position="79"/>
        <end position="298"/>
    </location>
</feature>
<comment type="caution">
    <text evidence="7">The sequence shown here is derived from an EMBL/GenBank/DDBJ whole genome shotgun (WGS) entry which is preliminary data.</text>
</comment>
<dbReference type="PANTHER" id="PTHR46056:SF12">
    <property type="entry name" value="LONG-CHAIN-ALCOHOL OXIDASE"/>
    <property type="match status" value="1"/>
</dbReference>
<name>A0A4R6V096_9GAMM</name>
<gene>
    <name evidence="7" type="ORF">EV696_104119</name>
</gene>
<dbReference type="GO" id="GO:0016614">
    <property type="term" value="F:oxidoreductase activity, acting on CH-OH group of donors"/>
    <property type="evidence" value="ECO:0007669"/>
    <property type="project" value="InterPro"/>
</dbReference>
<keyword evidence="3" id="KW-0274">FAD</keyword>